<evidence type="ECO:0008006" key="4">
    <source>
        <dbReference type="Google" id="ProtNLM"/>
    </source>
</evidence>
<accession>D2ZS06</accession>
<gene>
    <name evidence="2" type="ORF">METSMIF1_03640</name>
</gene>
<feature type="compositionally biased region" description="Polar residues" evidence="1">
    <location>
        <begin position="287"/>
        <end position="297"/>
    </location>
</feature>
<comment type="caution">
    <text evidence="2">The sequence shown here is derived from an EMBL/GenBank/DDBJ whole genome shotgun (WGS) entry which is preliminary data.</text>
</comment>
<feature type="region of interest" description="Disordered" evidence="1">
    <location>
        <begin position="252"/>
        <end position="297"/>
    </location>
</feature>
<dbReference type="EMBL" id="ABYV02000011">
    <property type="protein sequence ID" value="EFC92606.1"/>
    <property type="molecule type" value="Genomic_DNA"/>
</dbReference>
<sequence length="319" mass="38014">MFLSRIVSDEFGNFNNFVERKYVLSDVDFTRKGKLSLESMIKYPLCNNKKTTSIEINRFLRNELNDRGVRITKQAVSEKRQFIDPQVYIDMNGSLISKIYAHKDEMTTFKGFNVYAIDGSIVEIPNTKLTREEFEIPEKTELMKDTSTARISCMADTKWDFIISSNITNKSTSEIEHALMHLDDVKNKIDLTKTITTYDRFYNSIEIMFKTMLLDSYFIIRGKTHTFKKQQNKMKKEGKPDETHEINIKKSTNQQFFHRRSEKIRKKNTRNKSQNRIRKTQNRRNRNTIYQFTQRNSNTRRIKRIIWNKMDNRKKTTTD</sequence>
<evidence type="ECO:0000313" key="2">
    <source>
        <dbReference type="EMBL" id="EFC92606.1"/>
    </source>
</evidence>
<dbReference type="AlphaFoldDB" id="D2ZS06"/>
<dbReference type="HOGENOM" id="CLU_870485_0_0_2"/>
<proteinExistence type="predicted"/>
<dbReference type="Proteomes" id="UP000004028">
    <property type="component" value="Unassembled WGS sequence"/>
</dbReference>
<evidence type="ECO:0000256" key="1">
    <source>
        <dbReference type="SAM" id="MobiDB-lite"/>
    </source>
</evidence>
<evidence type="ECO:0000313" key="3">
    <source>
        <dbReference type="Proteomes" id="UP000004028"/>
    </source>
</evidence>
<dbReference type="PATRIC" id="fig|521002.11.peg.1587"/>
<protein>
    <recommendedName>
        <fullName evidence="4">Transposase IS4-like domain-containing protein</fullName>
    </recommendedName>
</protein>
<feature type="compositionally biased region" description="Basic residues" evidence="1">
    <location>
        <begin position="257"/>
        <end position="286"/>
    </location>
</feature>
<name>D2ZS06_METSM</name>
<reference evidence="2 3" key="1">
    <citation type="submission" date="2010-01" db="EMBL/GenBank/DDBJ databases">
        <authorList>
            <person name="Weinstock G."/>
            <person name="Sodergren E."/>
            <person name="Clifton S."/>
            <person name="Fulton L."/>
            <person name="Fulton B."/>
            <person name="Courtney L."/>
            <person name="Fronick C."/>
            <person name="Harrison M."/>
            <person name="Strong C."/>
            <person name="Farmer C."/>
            <person name="Delahaunty K."/>
            <person name="Markovic C."/>
            <person name="Hall O."/>
            <person name="Minx P."/>
            <person name="Tomlinson C."/>
            <person name="Mitreva M."/>
            <person name="Nelson J."/>
            <person name="Hou S."/>
            <person name="Wollam A."/>
            <person name="Pepin K.H."/>
            <person name="Johnson M."/>
            <person name="Bhonagiri V."/>
            <person name="Nash W.E."/>
            <person name="Warren W."/>
            <person name="Chinwalla A."/>
            <person name="Mardis E.R."/>
            <person name="Wilson R.K."/>
        </authorList>
    </citation>
    <scope>NUCLEOTIDE SEQUENCE [LARGE SCALE GENOMIC DNA]</scope>
    <source>
        <strain evidence="2 3">DSM 2374</strain>
    </source>
</reference>
<organism evidence="2 3">
    <name type="scientific">Methanobrevibacter smithii DSM 2374</name>
    <dbReference type="NCBI Taxonomy" id="521002"/>
    <lineage>
        <taxon>Archaea</taxon>
        <taxon>Methanobacteriati</taxon>
        <taxon>Methanobacteriota</taxon>
        <taxon>Methanomada group</taxon>
        <taxon>Methanobacteria</taxon>
        <taxon>Methanobacteriales</taxon>
        <taxon>Methanobacteriaceae</taxon>
        <taxon>Methanobrevibacter</taxon>
    </lineage>
</organism>